<dbReference type="EMBL" id="CP036291">
    <property type="protein sequence ID" value="QDU87632.1"/>
    <property type="molecule type" value="Genomic_DNA"/>
</dbReference>
<dbReference type="PANTHER" id="PTHR10587">
    <property type="entry name" value="GLYCOSYL TRANSFERASE-RELATED"/>
    <property type="match status" value="1"/>
</dbReference>
<dbReference type="InterPro" id="IPR002509">
    <property type="entry name" value="NODB_dom"/>
</dbReference>
<evidence type="ECO:0000313" key="4">
    <source>
        <dbReference type="Proteomes" id="UP000317429"/>
    </source>
</evidence>
<reference evidence="3 4" key="1">
    <citation type="submission" date="2019-02" db="EMBL/GenBank/DDBJ databases">
        <title>Deep-cultivation of Planctomycetes and their phenomic and genomic characterization uncovers novel biology.</title>
        <authorList>
            <person name="Wiegand S."/>
            <person name="Jogler M."/>
            <person name="Boedeker C."/>
            <person name="Pinto D."/>
            <person name="Vollmers J."/>
            <person name="Rivas-Marin E."/>
            <person name="Kohn T."/>
            <person name="Peeters S.H."/>
            <person name="Heuer A."/>
            <person name="Rast P."/>
            <person name="Oberbeckmann S."/>
            <person name="Bunk B."/>
            <person name="Jeske O."/>
            <person name="Meyerdierks A."/>
            <person name="Storesund J.E."/>
            <person name="Kallscheuer N."/>
            <person name="Luecker S."/>
            <person name="Lage O.M."/>
            <person name="Pohl T."/>
            <person name="Merkel B.J."/>
            <person name="Hornburger P."/>
            <person name="Mueller R.-W."/>
            <person name="Bruemmer F."/>
            <person name="Labrenz M."/>
            <person name="Spormann A.M."/>
            <person name="Op den Camp H."/>
            <person name="Overmann J."/>
            <person name="Amann R."/>
            <person name="Jetten M.S.M."/>
            <person name="Mascher T."/>
            <person name="Medema M.H."/>
            <person name="Devos D.P."/>
            <person name="Kaster A.-K."/>
            <person name="Ovreas L."/>
            <person name="Rohde M."/>
            <person name="Galperin M.Y."/>
            <person name="Jogler C."/>
        </authorList>
    </citation>
    <scope>NUCLEOTIDE SEQUENCE [LARGE SCALE GENOMIC DNA]</scope>
    <source>
        <strain evidence="3 4">Pla175</strain>
    </source>
</reference>
<feature type="transmembrane region" description="Helical" evidence="1">
    <location>
        <begin position="21"/>
        <end position="46"/>
    </location>
</feature>
<keyword evidence="1" id="KW-1133">Transmembrane helix</keyword>
<gene>
    <name evidence="3" type="primary">pdaC</name>
    <name evidence="3" type="ORF">Pla175_09970</name>
</gene>
<evidence type="ECO:0000256" key="1">
    <source>
        <dbReference type="SAM" id="Phobius"/>
    </source>
</evidence>
<protein>
    <submittedName>
        <fullName evidence="3">Peptidoglycan-N-acetylmuramic acid deacetylase PdaC</fullName>
        <ecNumber evidence="3">3.5.1.-</ecNumber>
    </submittedName>
</protein>
<keyword evidence="4" id="KW-1185">Reference proteome</keyword>
<dbReference type="GO" id="GO:0005975">
    <property type="term" value="P:carbohydrate metabolic process"/>
    <property type="evidence" value="ECO:0007669"/>
    <property type="project" value="InterPro"/>
</dbReference>
<feature type="transmembrane region" description="Helical" evidence="1">
    <location>
        <begin position="82"/>
        <end position="99"/>
    </location>
</feature>
<dbReference type="EC" id="3.5.1.-" evidence="3"/>
<organism evidence="3 4">
    <name type="scientific">Pirellulimonas nuda</name>
    <dbReference type="NCBI Taxonomy" id="2528009"/>
    <lineage>
        <taxon>Bacteria</taxon>
        <taxon>Pseudomonadati</taxon>
        <taxon>Planctomycetota</taxon>
        <taxon>Planctomycetia</taxon>
        <taxon>Pirellulales</taxon>
        <taxon>Lacipirellulaceae</taxon>
        <taxon>Pirellulimonas</taxon>
    </lineage>
</organism>
<proteinExistence type="predicted"/>
<keyword evidence="1" id="KW-0812">Transmembrane</keyword>
<dbReference type="Pfam" id="PF01522">
    <property type="entry name" value="Polysacc_deac_1"/>
    <property type="match status" value="1"/>
</dbReference>
<dbReference type="InterPro" id="IPR011330">
    <property type="entry name" value="Glyco_hydro/deAcase_b/a-brl"/>
</dbReference>
<dbReference type="AlphaFoldDB" id="A0A518D818"/>
<dbReference type="OrthoDB" id="62208at2"/>
<dbReference type="KEGG" id="pnd:Pla175_09970"/>
<accession>A0A518D818</accession>
<evidence type="ECO:0000259" key="2">
    <source>
        <dbReference type="PROSITE" id="PS51677"/>
    </source>
</evidence>
<evidence type="ECO:0000313" key="3">
    <source>
        <dbReference type="EMBL" id="QDU87632.1"/>
    </source>
</evidence>
<dbReference type="SUPFAM" id="SSF88713">
    <property type="entry name" value="Glycoside hydrolase/deacetylase"/>
    <property type="match status" value="1"/>
</dbReference>
<dbReference type="PROSITE" id="PS51677">
    <property type="entry name" value="NODB"/>
    <property type="match status" value="1"/>
</dbReference>
<dbReference type="GO" id="GO:0016810">
    <property type="term" value="F:hydrolase activity, acting on carbon-nitrogen (but not peptide) bonds"/>
    <property type="evidence" value="ECO:0007669"/>
    <property type="project" value="InterPro"/>
</dbReference>
<sequence length="312" mass="33198">MSKPTGARVILRNLATACFRWALLIVVCVLIAIGLAVLGCAPHVLLGYGLGGVGAFGAAAVVVMLMGVALALLSWSFGPKRLLLSLLLLFVGASLLLTFPPKWAIRCFEEPGGPVFFLPTAEPLAALTIDDGVDPATTPLILEVLRTTGARATFFVLAESAEAHPELVEQIVREGHELGNHQIRDVPAVTLTPDELARQLNDADAILRRFGPVRWLRPGGGFVNDDVKRVAKRLDCQIALGSAFPMDPYIHSPRFVAAYLLGRVQPGAIVVLHDCGARGERTATALAAAIPQIEAQGIKLVTLSELAEASRN</sequence>
<feature type="domain" description="NodB homology" evidence="2">
    <location>
        <begin position="123"/>
        <end position="301"/>
    </location>
</feature>
<keyword evidence="3" id="KW-0378">Hydrolase</keyword>
<dbReference type="PANTHER" id="PTHR10587:SF137">
    <property type="entry name" value="4-DEOXY-4-FORMAMIDO-L-ARABINOSE-PHOSPHOUNDECAPRENOL DEFORMYLASE ARND-RELATED"/>
    <property type="match status" value="1"/>
</dbReference>
<dbReference type="InterPro" id="IPR050248">
    <property type="entry name" value="Polysacc_deacetylase_ArnD"/>
</dbReference>
<name>A0A518D818_9BACT</name>
<keyword evidence="1" id="KW-0472">Membrane</keyword>
<feature type="transmembrane region" description="Helical" evidence="1">
    <location>
        <begin position="52"/>
        <end position="75"/>
    </location>
</feature>
<dbReference type="Proteomes" id="UP000317429">
    <property type="component" value="Chromosome"/>
</dbReference>
<dbReference type="Gene3D" id="3.20.20.370">
    <property type="entry name" value="Glycoside hydrolase/deacetylase"/>
    <property type="match status" value="1"/>
</dbReference>
<dbReference type="RefSeq" id="WP_145281696.1">
    <property type="nucleotide sequence ID" value="NZ_CP036291.1"/>
</dbReference>